<evidence type="ECO:0000256" key="3">
    <source>
        <dbReference type="SAM" id="SignalP"/>
    </source>
</evidence>
<organism evidence="5 6">
    <name type="scientific">Silvimonas amylolytica</name>
    <dbReference type="NCBI Taxonomy" id="449663"/>
    <lineage>
        <taxon>Bacteria</taxon>
        <taxon>Pseudomonadati</taxon>
        <taxon>Pseudomonadota</taxon>
        <taxon>Betaproteobacteria</taxon>
        <taxon>Neisseriales</taxon>
        <taxon>Chitinibacteraceae</taxon>
        <taxon>Silvimonas</taxon>
    </lineage>
</organism>
<keyword evidence="6" id="KW-1185">Reference proteome</keyword>
<dbReference type="Gene3D" id="1.25.40.10">
    <property type="entry name" value="Tetratricopeptide repeat domain"/>
    <property type="match status" value="2"/>
</dbReference>
<proteinExistence type="predicted"/>
<dbReference type="InterPro" id="IPR011990">
    <property type="entry name" value="TPR-like_helical_dom_sf"/>
</dbReference>
<evidence type="ECO:0000313" key="6">
    <source>
        <dbReference type="Proteomes" id="UP000621859"/>
    </source>
</evidence>
<keyword evidence="1" id="KW-0175">Coiled coil</keyword>
<dbReference type="InterPro" id="IPR049003">
    <property type="entry name" value="PgaA_barrel"/>
</dbReference>
<evidence type="ECO:0000313" key="5">
    <source>
        <dbReference type="EMBL" id="GGP27204.1"/>
    </source>
</evidence>
<sequence>MGVRAAVLLLPGTSLRTARCSVIELSLALLTLSTGAQAAVPADDEARYHAAIEDARSNHMAEAMNSLQALHAAYPADPRFRNDLVAVSAWAGDDAQAAATAQGLDPDTAPVYVLAAWADAEKHLQHIDTAQKLYEVLGRRDPARFDVQVSLTQLDLQRNQPGKALTRLNAVDEDVLAPRDKIALSEMFIHVHNVMGDYAQVLYWCDHLQTLDPGNRTAAEARFVASLRMSAPHLALSTTLTLKPADLAAAKTAAVQREIRWGKAEADNSRADSPTRWRLTDKAIANGQAHVVALQGPEAAGPDAIFAQQYDLVEALVNRRRMQDAVNLFQNLQQQHAPIPPWVNIPAASAWLALRQPGMAITLLEQAFAAKVGDFDAHVTYVYALLEAERPTDAIAAADQLVADTPEWRNNAYPALRVENQDYPAAQLLAAQVRAWTEQLAQAQRRVDDLHHRAPGNEDISAAQAEVDRLRGWPRLAVTRLRRLQTASPDYIWALPPLFDAHMDAPDYAAAASDLANARQQMPDDEATRRMARNWQDHLREESVSTLTVGRSGGGKEGLSNNGSSNSDVTDITFDTRFYSAPIDWNWRAYAHAGWQQSRDDVENLLRREAGAGLEYRAPVWSGEVQVDGSNGSAGLAGGHVLVSYHPTDFWTIDAGYGHNTDDTPLRAFNDGVHTDFYSAAFRYRWSESAEAGVSASNGRFSDDNSRVSWGVYGQRRLVSQPYYQMDGRIDVGGMHNTLSADNASYFNPSSQTAASVSMINRWVEWRRYERQVSHTLTLSVGDNWQQNYGGALIAAADYELDYQIDALHDWRVGASVGRAVYDGNPETDYAIHTTLDWKF</sequence>
<evidence type="ECO:0000259" key="4">
    <source>
        <dbReference type="Pfam" id="PF21197"/>
    </source>
</evidence>
<dbReference type="SUPFAM" id="SSF48452">
    <property type="entry name" value="TPR-like"/>
    <property type="match status" value="1"/>
</dbReference>
<feature type="coiled-coil region" evidence="1">
    <location>
        <begin position="426"/>
        <end position="453"/>
    </location>
</feature>
<feature type="chain" id="PRO_5045321173" evidence="3">
    <location>
        <begin position="39"/>
        <end position="840"/>
    </location>
</feature>
<accession>A0ABQ2PPN8</accession>
<feature type="region of interest" description="Disordered" evidence="2">
    <location>
        <begin position="542"/>
        <end position="566"/>
    </location>
</feature>
<reference evidence="6" key="1">
    <citation type="journal article" date="2019" name="Int. J. Syst. Evol. Microbiol.">
        <title>The Global Catalogue of Microorganisms (GCM) 10K type strain sequencing project: providing services to taxonomists for standard genome sequencing and annotation.</title>
        <authorList>
            <consortium name="The Broad Institute Genomics Platform"/>
            <consortium name="The Broad Institute Genome Sequencing Center for Infectious Disease"/>
            <person name="Wu L."/>
            <person name="Ma J."/>
        </authorList>
    </citation>
    <scope>NUCLEOTIDE SEQUENCE [LARGE SCALE GENOMIC DNA]</scope>
    <source>
        <strain evidence="6">CGMCC 1.8860</strain>
    </source>
</reference>
<name>A0ABQ2PPN8_9NEIS</name>
<dbReference type="Pfam" id="PF21197">
    <property type="entry name" value="PgaA_barrel"/>
    <property type="match status" value="1"/>
</dbReference>
<feature type="domain" description="PgaA membrane beta barrel" evidence="4">
    <location>
        <begin position="555"/>
        <end position="840"/>
    </location>
</feature>
<gene>
    <name evidence="5" type="primary">hmsH</name>
    <name evidence="5" type="ORF">GCM10010971_30230</name>
</gene>
<dbReference type="EMBL" id="BMLY01000005">
    <property type="protein sequence ID" value="GGP27204.1"/>
    <property type="molecule type" value="Genomic_DNA"/>
</dbReference>
<dbReference type="InterPro" id="IPR023870">
    <property type="entry name" value="PGA_export_porin_PgaA"/>
</dbReference>
<comment type="caution">
    <text evidence="5">The sequence shown here is derived from an EMBL/GenBank/DDBJ whole genome shotgun (WGS) entry which is preliminary data.</text>
</comment>
<feature type="signal peptide" evidence="3">
    <location>
        <begin position="1"/>
        <end position="38"/>
    </location>
</feature>
<dbReference type="NCBIfam" id="TIGR03939">
    <property type="entry name" value="PGA_TPR_OMP"/>
    <property type="match status" value="1"/>
</dbReference>
<evidence type="ECO:0000256" key="2">
    <source>
        <dbReference type="SAM" id="MobiDB-lite"/>
    </source>
</evidence>
<dbReference type="Proteomes" id="UP000621859">
    <property type="component" value="Unassembled WGS sequence"/>
</dbReference>
<evidence type="ECO:0000256" key="1">
    <source>
        <dbReference type="SAM" id="Coils"/>
    </source>
</evidence>
<keyword evidence="3" id="KW-0732">Signal</keyword>
<protein>
    <submittedName>
        <fullName evidence="5">Poly-beta-1,6 N-acetyl-D-glucosamine export porin PgaA</fullName>
    </submittedName>
</protein>